<dbReference type="STRING" id="314607.KB13_1307"/>
<keyword evidence="2" id="KW-1185">Reference proteome</keyword>
<protein>
    <recommendedName>
        <fullName evidence="3">DUF465 domain-containing protein</fullName>
    </recommendedName>
</protein>
<dbReference type="HOGENOM" id="CLU_3096049_0_0_4"/>
<gene>
    <name evidence="1" type="ORF">KB13_1307</name>
</gene>
<dbReference type="InterPro" id="IPR007420">
    <property type="entry name" value="DUF465"/>
</dbReference>
<evidence type="ECO:0008006" key="3">
    <source>
        <dbReference type="Google" id="ProtNLM"/>
    </source>
</evidence>
<organism evidence="1 2">
    <name type="scientific">beta proteobacterium KB13</name>
    <dbReference type="NCBI Taxonomy" id="314607"/>
    <lineage>
        <taxon>Bacteria</taxon>
        <taxon>Pseudomonadati</taxon>
        <taxon>Pseudomonadota</taxon>
        <taxon>Betaproteobacteria</taxon>
        <taxon>Nitrosomonadales</taxon>
        <taxon>OM43 clade</taxon>
    </lineage>
</organism>
<reference evidence="2" key="1">
    <citation type="journal article" date="2012" name="Stand. Genomic Sci.">
        <title>Genome sequence of strain HIMB624, a cultured representative from the OM43 clade of marine Betaproteobacteria.</title>
        <authorList>
            <person name="Huggett M.J."/>
            <person name="Hayakawa D.H."/>
            <person name="Rappe M.S."/>
        </authorList>
    </citation>
    <scope>NUCLEOTIDE SEQUENCE [LARGE SCALE GENOMIC DNA]</scope>
    <source>
        <strain evidence="2">KB13</strain>
    </source>
</reference>
<sequence>MNLQHLQSRHKELSEKIVDAYQHYLSDNVITKLKKERLRLKTLIVNELKNT</sequence>
<evidence type="ECO:0000313" key="2">
    <source>
        <dbReference type="Proteomes" id="UP000004188"/>
    </source>
</evidence>
<name>B6BTJ4_9PROT</name>
<dbReference type="Gene3D" id="6.10.280.50">
    <property type="match status" value="1"/>
</dbReference>
<evidence type="ECO:0000313" key="1">
    <source>
        <dbReference type="EMBL" id="EDZ65174.1"/>
    </source>
</evidence>
<dbReference type="Pfam" id="PF04325">
    <property type="entry name" value="DUF465"/>
    <property type="match status" value="1"/>
</dbReference>
<dbReference type="AlphaFoldDB" id="B6BTJ4"/>
<accession>B6BTJ4</accession>
<dbReference type="InterPro" id="IPR038444">
    <property type="entry name" value="DUF465_sf"/>
</dbReference>
<dbReference type="Proteomes" id="UP000004188">
    <property type="component" value="Unassembled WGS sequence"/>
</dbReference>
<proteinExistence type="predicted"/>
<dbReference type="EMBL" id="DS995299">
    <property type="protein sequence ID" value="EDZ65174.1"/>
    <property type="molecule type" value="Genomic_DNA"/>
</dbReference>